<dbReference type="SMART" id="SM00220">
    <property type="entry name" value="S_TKc"/>
    <property type="match status" value="1"/>
</dbReference>
<protein>
    <recommendedName>
        <fullName evidence="2">non-specific serine/threonine protein kinase</fullName>
        <ecNumber evidence="2">2.7.11.1</ecNumber>
    </recommendedName>
</protein>
<evidence type="ECO:0000256" key="3">
    <source>
        <dbReference type="ARBA" id="ARBA00022475"/>
    </source>
</evidence>
<dbReference type="Gene3D" id="1.10.510.10">
    <property type="entry name" value="Transferase(Phosphotransferase) domain 1"/>
    <property type="match status" value="1"/>
</dbReference>
<evidence type="ECO:0000256" key="4">
    <source>
        <dbReference type="ARBA" id="ARBA00022527"/>
    </source>
</evidence>
<dbReference type="PROSITE" id="PS50011">
    <property type="entry name" value="PROTEIN_KINASE_DOM"/>
    <property type="match status" value="1"/>
</dbReference>
<gene>
    <name evidence="15" type="ORF">FSB_LOCUS40790</name>
</gene>
<dbReference type="Gene3D" id="3.30.200.20">
    <property type="entry name" value="Phosphorylase Kinase, domain 1"/>
    <property type="match status" value="1"/>
</dbReference>
<evidence type="ECO:0000256" key="13">
    <source>
        <dbReference type="ARBA" id="ARBA00048679"/>
    </source>
</evidence>
<dbReference type="EMBL" id="OIVN01003680">
    <property type="protein sequence ID" value="SPD12908.1"/>
    <property type="molecule type" value="Genomic_DNA"/>
</dbReference>
<evidence type="ECO:0000259" key="14">
    <source>
        <dbReference type="PROSITE" id="PS50011"/>
    </source>
</evidence>
<evidence type="ECO:0000256" key="10">
    <source>
        <dbReference type="ARBA" id="ARBA00022989"/>
    </source>
</evidence>
<dbReference type="AlphaFoldDB" id="A0A2N9HLS7"/>
<evidence type="ECO:0000256" key="8">
    <source>
        <dbReference type="ARBA" id="ARBA00022777"/>
    </source>
</evidence>
<dbReference type="SUPFAM" id="SSF56112">
    <property type="entry name" value="Protein kinase-like (PK-like)"/>
    <property type="match status" value="1"/>
</dbReference>
<dbReference type="GO" id="GO:0005886">
    <property type="term" value="C:plasma membrane"/>
    <property type="evidence" value="ECO:0007669"/>
    <property type="project" value="UniProtKB-SubCell"/>
</dbReference>
<comment type="catalytic activity">
    <reaction evidence="12">
        <text>L-threonyl-[protein] + ATP = O-phospho-L-threonyl-[protein] + ADP + H(+)</text>
        <dbReference type="Rhea" id="RHEA:46608"/>
        <dbReference type="Rhea" id="RHEA-COMP:11060"/>
        <dbReference type="Rhea" id="RHEA-COMP:11605"/>
        <dbReference type="ChEBI" id="CHEBI:15378"/>
        <dbReference type="ChEBI" id="CHEBI:30013"/>
        <dbReference type="ChEBI" id="CHEBI:30616"/>
        <dbReference type="ChEBI" id="CHEBI:61977"/>
        <dbReference type="ChEBI" id="CHEBI:456216"/>
        <dbReference type="EC" id="2.7.11.1"/>
    </reaction>
</comment>
<evidence type="ECO:0000256" key="12">
    <source>
        <dbReference type="ARBA" id="ARBA00047899"/>
    </source>
</evidence>
<accession>A0A2N9HLS7</accession>
<dbReference type="InterPro" id="IPR001245">
    <property type="entry name" value="Ser-Thr/Tyr_kinase_cat_dom"/>
</dbReference>
<dbReference type="PANTHER" id="PTHR47982">
    <property type="entry name" value="PROLINE-RICH RECEPTOR-LIKE PROTEIN KINASE PERK4"/>
    <property type="match status" value="1"/>
</dbReference>
<evidence type="ECO:0000256" key="1">
    <source>
        <dbReference type="ARBA" id="ARBA00004162"/>
    </source>
</evidence>
<evidence type="ECO:0000256" key="7">
    <source>
        <dbReference type="ARBA" id="ARBA00022741"/>
    </source>
</evidence>
<keyword evidence="8" id="KW-0418">Kinase</keyword>
<dbReference type="GO" id="GO:0004674">
    <property type="term" value="F:protein serine/threonine kinase activity"/>
    <property type="evidence" value="ECO:0007669"/>
    <property type="project" value="UniProtKB-KW"/>
</dbReference>
<keyword evidence="7" id="KW-0547">Nucleotide-binding</keyword>
<keyword evidence="11" id="KW-0472">Membrane</keyword>
<feature type="domain" description="Protein kinase" evidence="14">
    <location>
        <begin position="38"/>
        <end position="320"/>
    </location>
</feature>
<comment type="catalytic activity">
    <reaction evidence="13">
        <text>L-seryl-[protein] + ATP = O-phospho-L-seryl-[protein] + ADP + H(+)</text>
        <dbReference type="Rhea" id="RHEA:17989"/>
        <dbReference type="Rhea" id="RHEA-COMP:9863"/>
        <dbReference type="Rhea" id="RHEA-COMP:11604"/>
        <dbReference type="ChEBI" id="CHEBI:15378"/>
        <dbReference type="ChEBI" id="CHEBI:29999"/>
        <dbReference type="ChEBI" id="CHEBI:30616"/>
        <dbReference type="ChEBI" id="CHEBI:83421"/>
        <dbReference type="ChEBI" id="CHEBI:456216"/>
        <dbReference type="EC" id="2.7.11.1"/>
    </reaction>
</comment>
<organism evidence="15">
    <name type="scientific">Fagus sylvatica</name>
    <name type="common">Beechnut</name>
    <dbReference type="NCBI Taxonomy" id="28930"/>
    <lineage>
        <taxon>Eukaryota</taxon>
        <taxon>Viridiplantae</taxon>
        <taxon>Streptophyta</taxon>
        <taxon>Embryophyta</taxon>
        <taxon>Tracheophyta</taxon>
        <taxon>Spermatophyta</taxon>
        <taxon>Magnoliopsida</taxon>
        <taxon>eudicotyledons</taxon>
        <taxon>Gunneridae</taxon>
        <taxon>Pentapetalae</taxon>
        <taxon>rosids</taxon>
        <taxon>fabids</taxon>
        <taxon>Fagales</taxon>
        <taxon>Fagaceae</taxon>
        <taxon>Fagus</taxon>
    </lineage>
</organism>
<sequence length="371" mass="41976">MSCFPTSERNAMQDDYMQSPGHLIEFKISELEKATKHFNPSRKIGESDFGGFYKGSIKLCGKKTYVLIQQFQGRILKDKSDHAWVKELTSNVSGIKHQNLVNLIGYCLSEGVRFVVGECVCLESLSHFLSKKSLYMSWPRRLAVALDAARALAYLHEHQIVLRCFKSSSIVIDKHMEGKLCDYGIARQSPCLPPFVETEMQYGLSGGQLDQYYMSCTKFENLTSTDNVKSFGVILLELITGKPAFDIDRPKDERKLENWVKNSLSGDKTKLQQIIDPKIGSISCKESLERMVTLSKMCMEKDPEKRPNMSEVFNLLSKIVEEAKSYYNEIGEKQRQQEIEDVKCNNLTEAVMAGSVLVVYIVAGIVKLIMG</sequence>
<evidence type="ECO:0000256" key="6">
    <source>
        <dbReference type="ARBA" id="ARBA00022692"/>
    </source>
</evidence>
<dbReference type="GO" id="GO:0005524">
    <property type="term" value="F:ATP binding"/>
    <property type="evidence" value="ECO:0007669"/>
    <property type="project" value="UniProtKB-KW"/>
</dbReference>
<dbReference type="EC" id="2.7.11.1" evidence="2"/>
<dbReference type="InterPro" id="IPR047117">
    <property type="entry name" value="PERK1-13-like"/>
</dbReference>
<keyword evidence="4" id="KW-0723">Serine/threonine-protein kinase</keyword>
<keyword evidence="5" id="KW-0808">Transferase</keyword>
<evidence type="ECO:0000256" key="2">
    <source>
        <dbReference type="ARBA" id="ARBA00012513"/>
    </source>
</evidence>
<keyword evidence="3" id="KW-1003">Cell membrane</keyword>
<comment type="subcellular location">
    <subcellularLocation>
        <location evidence="1">Cell membrane</location>
        <topology evidence="1">Single-pass membrane protein</topology>
    </subcellularLocation>
</comment>
<dbReference type="Pfam" id="PF07714">
    <property type="entry name" value="PK_Tyr_Ser-Thr"/>
    <property type="match status" value="1"/>
</dbReference>
<evidence type="ECO:0000313" key="15">
    <source>
        <dbReference type="EMBL" id="SPD12908.1"/>
    </source>
</evidence>
<evidence type="ECO:0000256" key="11">
    <source>
        <dbReference type="ARBA" id="ARBA00023136"/>
    </source>
</evidence>
<keyword evidence="9" id="KW-0067">ATP-binding</keyword>
<evidence type="ECO:0000256" key="9">
    <source>
        <dbReference type="ARBA" id="ARBA00022840"/>
    </source>
</evidence>
<keyword evidence="10" id="KW-1133">Transmembrane helix</keyword>
<dbReference type="InterPro" id="IPR000719">
    <property type="entry name" value="Prot_kinase_dom"/>
</dbReference>
<evidence type="ECO:0000256" key="5">
    <source>
        <dbReference type="ARBA" id="ARBA00022679"/>
    </source>
</evidence>
<dbReference type="InterPro" id="IPR011009">
    <property type="entry name" value="Kinase-like_dom_sf"/>
</dbReference>
<reference evidence="15" key="1">
    <citation type="submission" date="2018-02" db="EMBL/GenBank/DDBJ databases">
        <authorList>
            <person name="Cohen D.B."/>
            <person name="Kent A.D."/>
        </authorList>
    </citation>
    <scope>NUCLEOTIDE SEQUENCE</scope>
</reference>
<name>A0A2N9HLS7_FAGSY</name>
<keyword evidence="6" id="KW-0812">Transmembrane</keyword>
<proteinExistence type="predicted"/>